<sequence length="76" mass="8663">AAAGPHRPRPACSGHARRADRPRRGSRRRTRPGTGPASGDVRCRRSAQRVRPRVRAWAALRRGRRRRPLRRARAPM</sequence>
<dbReference type="EMBL" id="CADCTH010000468">
    <property type="protein sequence ID" value="CAA9281896.1"/>
    <property type="molecule type" value="Genomic_DNA"/>
</dbReference>
<dbReference type="AlphaFoldDB" id="A0A6J4JLQ7"/>
<feature type="non-terminal residue" evidence="2">
    <location>
        <position position="76"/>
    </location>
</feature>
<proteinExistence type="predicted"/>
<feature type="non-terminal residue" evidence="2">
    <location>
        <position position="1"/>
    </location>
</feature>
<accession>A0A6J4JLQ7</accession>
<feature type="region of interest" description="Disordered" evidence="1">
    <location>
        <begin position="1"/>
        <end position="49"/>
    </location>
</feature>
<evidence type="ECO:0000256" key="1">
    <source>
        <dbReference type="SAM" id="MobiDB-lite"/>
    </source>
</evidence>
<evidence type="ECO:0000313" key="2">
    <source>
        <dbReference type="EMBL" id="CAA9281896.1"/>
    </source>
</evidence>
<name>A0A6J4JLQ7_9PSEU</name>
<organism evidence="2">
    <name type="scientific">uncultured Actinomycetospora sp</name>
    <dbReference type="NCBI Taxonomy" id="1135996"/>
    <lineage>
        <taxon>Bacteria</taxon>
        <taxon>Bacillati</taxon>
        <taxon>Actinomycetota</taxon>
        <taxon>Actinomycetes</taxon>
        <taxon>Pseudonocardiales</taxon>
        <taxon>Pseudonocardiaceae</taxon>
        <taxon>Actinomycetospora</taxon>
        <taxon>environmental samples</taxon>
    </lineage>
</organism>
<protein>
    <submittedName>
        <fullName evidence="2">Uncharacterized protein</fullName>
    </submittedName>
</protein>
<reference evidence="2" key="1">
    <citation type="submission" date="2020-02" db="EMBL/GenBank/DDBJ databases">
        <authorList>
            <person name="Meier V. D."/>
        </authorList>
    </citation>
    <scope>NUCLEOTIDE SEQUENCE</scope>
    <source>
        <strain evidence="2">AVDCRST_MAG54</strain>
    </source>
</reference>
<gene>
    <name evidence="2" type="ORF">AVDCRST_MAG54-3679</name>
</gene>